<dbReference type="AlphaFoldDB" id="A0A1Z4KWB0"/>
<evidence type="ECO:0000256" key="1">
    <source>
        <dbReference type="SAM" id="Phobius"/>
    </source>
</evidence>
<geneLocation type="plasmid" evidence="2">
    <name>plasmid3</name>
</geneLocation>
<evidence type="ECO:0008006" key="4">
    <source>
        <dbReference type="Google" id="ProtNLM"/>
    </source>
</evidence>
<dbReference type="EMBL" id="AP018219">
    <property type="protein sequence ID" value="BAY73321.1"/>
    <property type="molecule type" value="Genomic_DNA"/>
</dbReference>
<proteinExistence type="predicted"/>
<feature type="transmembrane region" description="Helical" evidence="1">
    <location>
        <begin position="29"/>
        <end position="51"/>
    </location>
</feature>
<dbReference type="Proteomes" id="UP000217507">
    <property type="component" value="Plasmid Plasmid3 dna"/>
</dbReference>
<name>A0A1Z4KWB0_ANAVA</name>
<keyword evidence="1" id="KW-1133">Transmembrane helix</keyword>
<evidence type="ECO:0000313" key="2">
    <source>
        <dbReference type="EMBL" id="BAY73321.1"/>
    </source>
</evidence>
<organism evidence="2 3">
    <name type="scientific">Trichormus variabilis NIES-23</name>
    <dbReference type="NCBI Taxonomy" id="1973479"/>
    <lineage>
        <taxon>Bacteria</taxon>
        <taxon>Bacillati</taxon>
        <taxon>Cyanobacteriota</taxon>
        <taxon>Cyanophyceae</taxon>
        <taxon>Nostocales</taxon>
        <taxon>Nostocaceae</taxon>
        <taxon>Trichormus</taxon>
    </lineage>
</organism>
<gene>
    <name evidence="2" type="ORF">NIES23_61490</name>
</gene>
<reference evidence="2 3" key="1">
    <citation type="submission" date="2017-06" db="EMBL/GenBank/DDBJ databases">
        <title>Genome sequencing of cyanobaciteial culture collection at National Institute for Environmental Studies (NIES).</title>
        <authorList>
            <person name="Hirose Y."/>
            <person name="Shimura Y."/>
            <person name="Fujisawa T."/>
            <person name="Nakamura Y."/>
            <person name="Kawachi M."/>
        </authorList>
    </citation>
    <scope>NUCLEOTIDE SEQUENCE [LARGE SCALE GENOMIC DNA]</scope>
    <source>
        <strain evidence="2 3">NIES-23</strain>
        <plasmid evidence="3">Plasmid Plasmid3 dna</plasmid>
    </source>
</reference>
<evidence type="ECO:0000313" key="3">
    <source>
        <dbReference type="Proteomes" id="UP000217507"/>
    </source>
</evidence>
<keyword evidence="1" id="KW-0472">Membrane</keyword>
<sequence length="265" mass="29215">MFNHKHNPQVKKQEPLQLLRYNKSVPTRVGIISLAGFSMALFSLVLQFLNYGAISGLNKKQLALVQLSSGDTITAKAVDPQQRSDETLRKFVSDTFVKIFNWDGLVQTFNEKGEPITKQDTGIEVGRLNNKSNSRVTTKAYDAAFALSENGGFRTAFLKKLASMTPSGIFTGDTQVSLIPRFISAPRLIREGKWEVDFVGSLVTFSRADNSGQGIPFNKTITLVAISTPQNIPDNISELAGKIYTSRKAGLEITEIVDLDLGKRK</sequence>
<keyword evidence="2" id="KW-0614">Plasmid</keyword>
<protein>
    <recommendedName>
        <fullName evidence="4">Esterase/lipase</fullName>
    </recommendedName>
</protein>
<accession>A0A1Z4KWB0</accession>
<keyword evidence="1" id="KW-0812">Transmembrane</keyword>